<protein>
    <submittedName>
        <fullName evidence="1">Uncharacterized protein</fullName>
    </submittedName>
</protein>
<evidence type="ECO:0000313" key="1">
    <source>
        <dbReference type="EMBL" id="QQP37002.1"/>
    </source>
</evidence>
<name>A0A7T8JVQ7_CALRO</name>
<organism evidence="1 2">
    <name type="scientific">Caligus rogercresseyi</name>
    <name type="common">Sea louse</name>
    <dbReference type="NCBI Taxonomy" id="217165"/>
    <lineage>
        <taxon>Eukaryota</taxon>
        <taxon>Metazoa</taxon>
        <taxon>Ecdysozoa</taxon>
        <taxon>Arthropoda</taxon>
        <taxon>Crustacea</taxon>
        <taxon>Multicrustacea</taxon>
        <taxon>Hexanauplia</taxon>
        <taxon>Copepoda</taxon>
        <taxon>Siphonostomatoida</taxon>
        <taxon>Caligidae</taxon>
        <taxon>Caligus</taxon>
    </lineage>
</organism>
<feature type="non-terminal residue" evidence="1">
    <location>
        <position position="60"/>
    </location>
</feature>
<keyword evidence="2" id="KW-1185">Reference proteome</keyword>
<accession>A0A7T8JVQ7</accession>
<dbReference type="EMBL" id="CP045905">
    <property type="protein sequence ID" value="QQP37002.1"/>
    <property type="molecule type" value="Genomic_DNA"/>
</dbReference>
<sequence length="60" mass="7066">PVTRGVHIIREVQAFCHPDEEVLEVTVLLMFILLCRGHDHMHRQILESSVIPPRKWNGRR</sequence>
<dbReference type="AlphaFoldDB" id="A0A7T8JVQ7"/>
<gene>
    <name evidence="1" type="ORF">FKW44_022279</name>
</gene>
<reference evidence="2" key="1">
    <citation type="submission" date="2021-01" db="EMBL/GenBank/DDBJ databases">
        <title>Caligus Genome Assembly.</title>
        <authorList>
            <person name="Gallardo-Escarate C."/>
        </authorList>
    </citation>
    <scope>NUCLEOTIDE SEQUENCE [LARGE SCALE GENOMIC DNA]</scope>
</reference>
<proteinExistence type="predicted"/>
<feature type="non-terminal residue" evidence="1">
    <location>
        <position position="1"/>
    </location>
</feature>
<dbReference type="Proteomes" id="UP000595437">
    <property type="component" value="Chromosome 16"/>
</dbReference>
<evidence type="ECO:0000313" key="2">
    <source>
        <dbReference type="Proteomes" id="UP000595437"/>
    </source>
</evidence>